<dbReference type="BioCyc" id="CSTA292563:G1353-834-MONOMER"/>
<dbReference type="HOGENOM" id="CLU_112741_1_0_3"/>
<dbReference type="PANTHER" id="PTHR36791">
    <property type="entry name" value="OS03G0363400 PROTEIN"/>
    <property type="match status" value="1"/>
</dbReference>
<dbReference type="KEGG" id="csn:Cyast_0827"/>
<keyword evidence="2" id="KW-1185">Reference proteome</keyword>
<organism evidence="1 2">
    <name type="scientific">Cyanobacterium stanieri (strain ATCC 29140 / PCC 7202)</name>
    <dbReference type="NCBI Taxonomy" id="292563"/>
    <lineage>
        <taxon>Bacteria</taxon>
        <taxon>Bacillati</taxon>
        <taxon>Cyanobacteriota</taxon>
        <taxon>Cyanophyceae</taxon>
        <taxon>Oscillatoriophycideae</taxon>
        <taxon>Chroococcales</taxon>
        <taxon>Geminocystaceae</taxon>
        <taxon>Cyanobacterium</taxon>
    </lineage>
</organism>
<evidence type="ECO:0000313" key="2">
    <source>
        <dbReference type="Proteomes" id="UP000010483"/>
    </source>
</evidence>
<dbReference type="EMBL" id="CP003940">
    <property type="protein sequence ID" value="AFZ46799.1"/>
    <property type="molecule type" value="Genomic_DNA"/>
</dbReference>
<gene>
    <name evidence="1" type="ordered locus">Cyast_0827</name>
</gene>
<dbReference type="STRING" id="292563.Cyast_0827"/>
<sequence>MGQWSCMDGCGACCNLNPSDRPDLGSYLSPENLQLYLSMVGEDGWCINYDHDSRKCTIYEDRPIFCRVQPETFLKMFEVEKEEFNDFAIDCCVQQIEGVYGDDSEELKAYEKNVSD</sequence>
<dbReference type="InterPro" id="IPR005358">
    <property type="entry name" value="Puta_zinc/iron-chelating_dom"/>
</dbReference>
<dbReference type="PATRIC" id="fig|292563.3.peg.870"/>
<accession>K9YIX6</accession>
<evidence type="ECO:0000313" key="1">
    <source>
        <dbReference type="EMBL" id="AFZ46799.1"/>
    </source>
</evidence>
<protein>
    <recommendedName>
        <fullName evidence="3">YkgJ family cysteine cluster protein</fullName>
    </recommendedName>
</protein>
<dbReference type="PANTHER" id="PTHR36791:SF2">
    <property type="entry name" value="OS03G0363400 PROTEIN"/>
    <property type="match status" value="1"/>
</dbReference>
<dbReference type="Pfam" id="PF03692">
    <property type="entry name" value="CxxCxxCC"/>
    <property type="match status" value="1"/>
</dbReference>
<dbReference type="eggNOG" id="COG0727">
    <property type="taxonomic scope" value="Bacteria"/>
</dbReference>
<reference evidence="2" key="1">
    <citation type="journal article" date="2013" name="Proc. Natl. Acad. Sci. U.S.A.">
        <title>Improving the coverage of the cyanobacterial phylum using diversity-driven genome sequencing.</title>
        <authorList>
            <person name="Shih P.M."/>
            <person name="Wu D."/>
            <person name="Latifi A."/>
            <person name="Axen S.D."/>
            <person name="Fewer D.P."/>
            <person name="Talla E."/>
            <person name="Calteau A."/>
            <person name="Cai F."/>
            <person name="Tandeau de Marsac N."/>
            <person name="Rippka R."/>
            <person name="Herdman M."/>
            <person name="Sivonen K."/>
            <person name="Coursin T."/>
            <person name="Laurent T."/>
            <person name="Goodwin L."/>
            <person name="Nolan M."/>
            <person name="Davenport K.W."/>
            <person name="Han C.S."/>
            <person name="Rubin E.M."/>
            <person name="Eisen J.A."/>
            <person name="Woyke T."/>
            <person name="Gugger M."/>
            <person name="Kerfeld C.A."/>
        </authorList>
    </citation>
    <scope>NUCLEOTIDE SEQUENCE [LARGE SCALE GENOMIC DNA]</scope>
    <source>
        <strain evidence="2">ATCC 29140 / PCC 7202</strain>
    </source>
</reference>
<name>K9YIX6_CYASC</name>
<dbReference type="Proteomes" id="UP000010483">
    <property type="component" value="Chromosome"/>
</dbReference>
<dbReference type="AlphaFoldDB" id="K9YIX6"/>
<evidence type="ECO:0008006" key="3">
    <source>
        <dbReference type="Google" id="ProtNLM"/>
    </source>
</evidence>
<proteinExistence type="predicted"/>